<dbReference type="GO" id="GO:0005986">
    <property type="term" value="P:sucrose biosynthetic process"/>
    <property type="evidence" value="ECO:0007669"/>
    <property type="project" value="TreeGrafter"/>
</dbReference>
<dbReference type="InterPro" id="IPR033391">
    <property type="entry name" value="FBPase_N"/>
</dbReference>
<dbReference type="GO" id="GO:0042132">
    <property type="term" value="F:fructose 1,6-bisphosphate 1-phosphatase activity"/>
    <property type="evidence" value="ECO:0007669"/>
    <property type="project" value="UniProtKB-EC"/>
</dbReference>
<feature type="chain" id="PRO_5005191265" description="fructose-bisphosphatase" evidence="8">
    <location>
        <begin position="19"/>
        <end position="162"/>
    </location>
</feature>
<dbReference type="SUPFAM" id="SSF56655">
    <property type="entry name" value="Carbohydrate phosphatase"/>
    <property type="match status" value="1"/>
</dbReference>
<accession>A0A0G4HBP3</accession>
<evidence type="ECO:0000256" key="3">
    <source>
        <dbReference type="ARBA" id="ARBA00013093"/>
    </source>
</evidence>
<comment type="similarity">
    <text evidence="7">Belongs to the FBPase class 1 family.</text>
</comment>
<protein>
    <recommendedName>
        <fullName evidence="3">fructose-bisphosphatase</fullName>
        <ecNumber evidence="3">3.1.3.11</ecNumber>
    </recommendedName>
</protein>
<feature type="domain" description="Fructose-1-6-bisphosphatase class I N-terminal" evidence="9">
    <location>
        <begin position="72"/>
        <end position="158"/>
    </location>
</feature>
<feature type="signal peptide" evidence="8">
    <location>
        <begin position="1"/>
        <end position="18"/>
    </location>
</feature>
<keyword evidence="8" id="KW-0732">Signal</keyword>
<dbReference type="VEuPathDB" id="CryptoDB:Cvel_25987"/>
<dbReference type="GO" id="GO:0030388">
    <property type="term" value="P:fructose 1,6-bisphosphate metabolic process"/>
    <property type="evidence" value="ECO:0007669"/>
    <property type="project" value="TreeGrafter"/>
</dbReference>
<dbReference type="GO" id="GO:0005829">
    <property type="term" value="C:cytosol"/>
    <property type="evidence" value="ECO:0007669"/>
    <property type="project" value="TreeGrafter"/>
</dbReference>
<sequence>MKFGSALFVALATSSADASSLLHQRRDAGFVASGAGRSAQLLSRSSAGGRRRGQNCASLSMRFDNSDPSRVMTLTRFMLEETRKNPDMQDFESLMGSIQLACKSINNLVMKAGMTNLLGLAGEVNIQGEDQKKLDVLSNDVLKNSLSYTGRCGVVASEVSGH</sequence>
<dbReference type="EMBL" id="CDMZ01002225">
    <property type="protein sequence ID" value="CEM41401.1"/>
    <property type="molecule type" value="Genomic_DNA"/>
</dbReference>
<reference evidence="10" key="1">
    <citation type="submission" date="2014-11" db="EMBL/GenBank/DDBJ databases">
        <authorList>
            <person name="Otto D Thomas"/>
            <person name="Naeem Raeece"/>
        </authorList>
    </citation>
    <scope>NUCLEOTIDE SEQUENCE</scope>
</reference>
<dbReference type="InterPro" id="IPR028343">
    <property type="entry name" value="FBPtase"/>
</dbReference>
<dbReference type="Pfam" id="PF00316">
    <property type="entry name" value="FBPase"/>
    <property type="match status" value="1"/>
</dbReference>
<dbReference type="PANTHER" id="PTHR11556">
    <property type="entry name" value="FRUCTOSE-1,6-BISPHOSPHATASE-RELATED"/>
    <property type="match status" value="1"/>
</dbReference>
<evidence type="ECO:0000313" key="10">
    <source>
        <dbReference type="EMBL" id="CEM41401.1"/>
    </source>
</evidence>
<dbReference type="EC" id="3.1.3.11" evidence="3"/>
<evidence type="ECO:0000256" key="8">
    <source>
        <dbReference type="SAM" id="SignalP"/>
    </source>
</evidence>
<keyword evidence="7" id="KW-0119">Carbohydrate metabolism</keyword>
<keyword evidence="7" id="KW-0378">Hydrolase</keyword>
<dbReference type="PANTHER" id="PTHR11556:SF1">
    <property type="entry name" value="FRUCTOSE-BISPHOSPHATASE"/>
    <property type="match status" value="1"/>
</dbReference>
<comment type="pathway">
    <text evidence="6">Carbohydrate biosynthesis.</text>
</comment>
<gene>
    <name evidence="10" type="ORF">Cvel_25987</name>
</gene>
<organism evidence="10">
    <name type="scientific">Chromera velia CCMP2878</name>
    <dbReference type="NCBI Taxonomy" id="1169474"/>
    <lineage>
        <taxon>Eukaryota</taxon>
        <taxon>Sar</taxon>
        <taxon>Alveolata</taxon>
        <taxon>Colpodellida</taxon>
        <taxon>Chromeraceae</taxon>
        <taxon>Chromera</taxon>
    </lineage>
</organism>
<comment type="subunit">
    <text evidence="2">Homotetramer.</text>
</comment>
<evidence type="ECO:0000256" key="2">
    <source>
        <dbReference type="ARBA" id="ARBA00011881"/>
    </source>
</evidence>
<name>A0A0G4HBP3_9ALVE</name>
<keyword evidence="5" id="KW-0460">Magnesium</keyword>
<keyword evidence="4" id="KW-0479">Metal-binding</keyword>
<dbReference type="PhylomeDB" id="A0A0G4HBP3"/>
<dbReference type="GO" id="GO:0046872">
    <property type="term" value="F:metal ion binding"/>
    <property type="evidence" value="ECO:0007669"/>
    <property type="project" value="UniProtKB-KW"/>
</dbReference>
<comment type="catalytic activity">
    <reaction evidence="1">
        <text>beta-D-fructose 1,6-bisphosphate + H2O = beta-D-fructose 6-phosphate + phosphate</text>
        <dbReference type="Rhea" id="RHEA:11064"/>
        <dbReference type="ChEBI" id="CHEBI:15377"/>
        <dbReference type="ChEBI" id="CHEBI:32966"/>
        <dbReference type="ChEBI" id="CHEBI:43474"/>
        <dbReference type="ChEBI" id="CHEBI:57634"/>
        <dbReference type="EC" id="3.1.3.11"/>
    </reaction>
</comment>
<dbReference type="InterPro" id="IPR000146">
    <property type="entry name" value="FBPase_class-1"/>
</dbReference>
<evidence type="ECO:0000256" key="5">
    <source>
        <dbReference type="ARBA" id="ARBA00022842"/>
    </source>
</evidence>
<dbReference type="Gene3D" id="3.30.540.10">
    <property type="entry name" value="Fructose-1,6-Bisphosphatase, subunit A, domain 1"/>
    <property type="match status" value="1"/>
</dbReference>
<evidence type="ECO:0000259" key="9">
    <source>
        <dbReference type="Pfam" id="PF00316"/>
    </source>
</evidence>
<dbReference type="GO" id="GO:0006002">
    <property type="term" value="P:fructose 6-phosphate metabolic process"/>
    <property type="evidence" value="ECO:0007669"/>
    <property type="project" value="TreeGrafter"/>
</dbReference>
<dbReference type="GO" id="GO:0006000">
    <property type="term" value="P:fructose metabolic process"/>
    <property type="evidence" value="ECO:0007669"/>
    <property type="project" value="TreeGrafter"/>
</dbReference>
<dbReference type="PRINTS" id="PR00115">
    <property type="entry name" value="F16BPHPHTASE"/>
</dbReference>
<dbReference type="AlphaFoldDB" id="A0A0G4HBP3"/>
<evidence type="ECO:0000256" key="6">
    <source>
        <dbReference type="ARBA" id="ARBA00024331"/>
    </source>
</evidence>
<evidence type="ECO:0000256" key="1">
    <source>
        <dbReference type="ARBA" id="ARBA00001273"/>
    </source>
</evidence>
<evidence type="ECO:0000256" key="4">
    <source>
        <dbReference type="ARBA" id="ARBA00022723"/>
    </source>
</evidence>
<proteinExistence type="inferred from homology"/>
<evidence type="ECO:0000256" key="7">
    <source>
        <dbReference type="RuleBase" id="RU000508"/>
    </source>
</evidence>
<dbReference type="GO" id="GO:0006094">
    <property type="term" value="P:gluconeogenesis"/>
    <property type="evidence" value="ECO:0007669"/>
    <property type="project" value="TreeGrafter"/>
</dbReference>